<keyword evidence="4" id="KW-0560">Oxidoreductase</keyword>
<dbReference type="Pfam" id="PF07992">
    <property type="entry name" value="Pyr_redox_2"/>
    <property type="match status" value="1"/>
</dbReference>
<evidence type="ECO:0000313" key="6">
    <source>
        <dbReference type="EMBL" id="CAI5743020.1"/>
    </source>
</evidence>
<comment type="similarity">
    <text evidence="1">Belongs to the FAD-dependent oxidoreductase family.</text>
</comment>
<name>A0AAV0V567_9STRA</name>
<dbReference type="EMBL" id="CANTFM010001813">
    <property type="protein sequence ID" value="CAI5743020.1"/>
    <property type="molecule type" value="Genomic_DNA"/>
</dbReference>
<comment type="caution">
    <text evidence="6">The sequence shown here is derived from an EMBL/GenBank/DDBJ whole genome shotgun (WGS) entry which is preliminary data.</text>
</comment>
<keyword evidence="3" id="KW-0274">FAD</keyword>
<evidence type="ECO:0000256" key="2">
    <source>
        <dbReference type="ARBA" id="ARBA00022630"/>
    </source>
</evidence>
<gene>
    <name evidence="6" type="ORF">PDE001_LOCUS8518</name>
</gene>
<dbReference type="GO" id="GO:0004174">
    <property type="term" value="F:electron-transferring-flavoprotein dehydrogenase activity"/>
    <property type="evidence" value="ECO:0007669"/>
    <property type="project" value="TreeGrafter"/>
</dbReference>
<evidence type="ECO:0000256" key="4">
    <source>
        <dbReference type="ARBA" id="ARBA00023002"/>
    </source>
</evidence>
<dbReference type="Proteomes" id="UP001162029">
    <property type="component" value="Unassembled WGS sequence"/>
</dbReference>
<accession>A0AAV0V567</accession>
<evidence type="ECO:0000259" key="5">
    <source>
        <dbReference type="Pfam" id="PF07992"/>
    </source>
</evidence>
<organism evidence="6 7">
    <name type="scientific">Peronospora destructor</name>
    <dbReference type="NCBI Taxonomy" id="86335"/>
    <lineage>
        <taxon>Eukaryota</taxon>
        <taxon>Sar</taxon>
        <taxon>Stramenopiles</taxon>
        <taxon>Oomycota</taxon>
        <taxon>Peronosporomycetes</taxon>
        <taxon>Peronosporales</taxon>
        <taxon>Peronosporaceae</taxon>
        <taxon>Peronospora</taxon>
    </lineage>
</organism>
<dbReference type="InterPro" id="IPR036188">
    <property type="entry name" value="FAD/NAD-bd_sf"/>
</dbReference>
<reference evidence="6" key="1">
    <citation type="submission" date="2022-12" db="EMBL/GenBank/DDBJ databases">
        <authorList>
            <person name="Webb A."/>
        </authorList>
    </citation>
    <scope>NUCLEOTIDE SEQUENCE</scope>
    <source>
        <strain evidence="6">Pd1</strain>
    </source>
</reference>
<dbReference type="PANTHER" id="PTHR43735:SF3">
    <property type="entry name" value="FERROPTOSIS SUPPRESSOR PROTEIN 1"/>
    <property type="match status" value="1"/>
</dbReference>
<protein>
    <recommendedName>
        <fullName evidence="5">FAD/NAD(P)-binding domain-containing protein</fullName>
    </recommendedName>
</protein>
<dbReference type="AlphaFoldDB" id="A0AAV0V567"/>
<dbReference type="PRINTS" id="PR00368">
    <property type="entry name" value="FADPNR"/>
</dbReference>
<proteinExistence type="inferred from homology"/>
<feature type="domain" description="FAD/NAD(P)-binding" evidence="5">
    <location>
        <begin position="3"/>
        <end position="279"/>
    </location>
</feature>
<dbReference type="GO" id="GO:0050660">
    <property type="term" value="F:flavin adenine dinucleotide binding"/>
    <property type="evidence" value="ECO:0007669"/>
    <property type="project" value="TreeGrafter"/>
</dbReference>
<keyword evidence="7" id="KW-1185">Reference proteome</keyword>
<evidence type="ECO:0000313" key="7">
    <source>
        <dbReference type="Proteomes" id="UP001162029"/>
    </source>
</evidence>
<keyword evidence="2" id="KW-0285">Flavoprotein</keyword>
<evidence type="ECO:0000256" key="1">
    <source>
        <dbReference type="ARBA" id="ARBA00006442"/>
    </source>
</evidence>
<dbReference type="InterPro" id="IPR023753">
    <property type="entry name" value="FAD/NAD-binding_dom"/>
</dbReference>
<evidence type="ECO:0000256" key="3">
    <source>
        <dbReference type="ARBA" id="ARBA00022827"/>
    </source>
</evidence>
<dbReference type="GO" id="GO:0005737">
    <property type="term" value="C:cytoplasm"/>
    <property type="evidence" value="ECO:0007669"/>
    <property type="project" value="TreeGrafter"/>
</dbReference>
<dbReference type="Gene3D" id="3.50.50.100">
    <property type="match status" value="1"/>
</dbReference>
<sequence>MTRIVIIGGGAAGINTLQALARHLKASDNTEIVLLEKNSYFYHVAPPCKFARIIRGVATRISVGPNEVSYHAIDIDDKKKGGLEQLSFDYLVLATGSIYSVPIKPGTHDYTRLAMKTKLQEVRHHIEQAEKIVVIGGGAVGCEVAAEIKFEYPNKSVTIVDGNEKLVSGNNLRLENHGVKVILGERLTEHLNGNSFEKCLLHTDKGTEIESDIQLLRGGFSPVATLVQEMDASLVTERGTVKVNNQLQLEDEKYGHLFALGDMCNHSAPKMAFIAGKQGKFLANELAAVIHKKQPRFTNPFEVPAVAATILSLGPSGGVSQLPVCGGIVVGDWFTWLLKSRDYFAGRIWASIGATVPN</sequence>
<dbReference type="SUPFAM" id="SSF51905">
    <property type="entry name" value="FAD/NAD(P)-binding domain"/>
    <property type="match status" value="1"/>
</dbReference>
<dbReference type="PANTHER" id="PTHR43735">
    <property type="entry name" value="APOPTOSIS-INDUCING FACTOR 1"/>
    <property type="match status" value="1"/>
</dbReference>